<dbReference type="Gene3D" id="3.40.30.10">
    <property type="entry name" value="Glutaredoxin"/>
    <property type="match status" value="1"/>
</dbReference>
<dbReference type="Proteomes" id="UP000779070">
    <property type="component" value="Unassembled WGS sequence"/>
</dbReference>
<dbReference type="InterPro" id="IPR036249">
    <property type="entry name" value="Thioredoxin-like_sf"/>
</dbReference>
<name>A0ABS3A782_9VIBR</name>
<dbReference type="SUPFAM" id="SSF52833">
    <property type="entry name" value="Thioredoxin-like"/>
    <property type="match status" value="1"/>
</dbReference>
<keyword evidence="3" id="KW-1185">Reference proteome</keyword>
<dbReference type="Pfam" id="PF01323">
    <property type="entry name" value="DSBA"/>
    <property type="match status" value="1"/>
</dbReference>
<dbReference type="CDD" id="cd03025">
    <property type="entry name" value="DsbA_FrnE_like"/>
    <property type="match status" value="1"/>
</dbReference>
<proteinExistence type="predicted"/>
<accession>A0ABS3A782</accession>
<dbReference type="PANTHER" id="PTHR13887">
    <property type="entry name" value="GLUTATHIONE S-TRANSFERASE KAPPA"/>
    <property type="match status" value="1"/>
</dbReference>
<feature type="domain" description="DSBA-like thioredoxin" evidence="1">
    <location>
        <begin position="3"/>
        <end position="180"/>
    </location>
</feature>
<dbReference type="RefSeq" id="WP_206370996.1">
    <property type="nucleotide sequence ID" value="NZ_CAWPTM010000089.1"/>
</dbReference>
<gene>
    <name evidence="2" type="ORF">JYA62_14660</name>
</gene>
<reference evidence="2 3" key="1">
    <citation type="submission" date="2021-02" db="EMBL/GenBank/DDBJ databases">
        <title>Draft Genome Sequences of 5 Vibrio neptunius Strains Isolated From of Bivalve Hatcheries.</title>
        <authorList>
            <person name="Galvis F."/>
            <person name="Barja J.L."/>
            <person name="Lemos M.L."/>
            <person name="Balado M."/>
        </authorList>
    </citation>
    <scope>NUCLEOTIDE SEQUENCE [LARGE SCALE GENOMIC DNA]</scope>
    <source>
        <strain evidence="2 3">PP-145.98</strain>
    </source>
</reference>
<evidence type="ECO:0000259" key="1">
    <source>
        <dbReference type="Pfam" id="PF01323"/>
    </source>
</evidence>
<evidence type="ECO:0000313" key="2">
    <source>
        <dbReference type="EMBL" id="MBN3578909.1"/>
    </source>
</evidence>
<evidence type="ECO:0000313" key="3">
    <source>
        <dbReference type="Proteomes" id="UP000779070"/>
    </source>
</evidence>
<dbReference type="InterPro" id="IPR001853">
    <property type="entry name" value="DSBA-like_thioredoxin_dom"/>
</dbReference>
<protein>
    <submittedName>
        <fullName evidence="2">DsbA family protein</fullName>
    </submittedName>
</protein>
<dbReference type="EMBL" id="JAFHLB010000019">
    <property type="protein sequence ID" value="MBN3578909.1"/>
    <property type="molecule type" value="Genomic_DNA"/>
</dbReference>
<dbReference type="PANTHER" id="PTHR13887:SF51">
    <property type="entry name" value="DSBA FAMILY PROTEIN"/>
    <property type="match status" value="1"/>
</dbReference>
<organism evidence="2 3">
    <name type="scientific">Vibrio neptunius</name>
    <dbReference type="NCBI Taxonomy" id="170651"/>
    <lineage>
        <taxon>Bacteria</taxon>
        <taxon>Pseudomonadati</taxon>
        <taxon>Pseudomonadota</taxon>
        <taxon>Gammaproteobacteria</taxon>
        <taxon>Vibrionales</taxon>
        <taxon>Vibrionaceae</taxon>
        <taxon>Vibrio</taxon>
    </lineage>
</organism>
<sequence>MVTVHYFFDPMCGWCYGATSLLEAIAGRSDIELKLHPGGMMANKTIEADFRHHILISDQRIAALTGARFGEAYIQRVNSSDDLILDSYLTTRAIICAEKLGVAPLAMLKAIQHAHYFAGKQVHRIEVIEQLAVELGLDRRQWQQAMQSNQGAEQAKIDHTRSLMHELQLTGYPTLILENNGALTTLPHSEYYGQPDAWRQRIERTIAPSSTQLSE</sequence>
<comment type="caution">
    <text evidence="2">The sequence shown here is derived from an EMBL/GenBank/DDBJ whole genome shotgun (WGS) entry which is preliminary data.</text>
</comment>